<keyword evidence="1" id="KW-0472">Membrane</keyword>
<gene>
    <name evidence="2" type="ORF">CHR53_05225</name>
</gene>
<organism evidence="2 3">
    <name type="scientific">Neobacillus mesonae</name>
    <dbReference type="NCBI Taxonomy" id="1193713"/>
    <lineage>
        <taxon>Bacteria</taxon>
        <taxon>Bacillati</taxon>
        <taxon>Bacillota</taxon>
        <taxon>Bacilli</taxon>
        <taxon>Bacillales</taxon>
        <taxon>Bacillaceae</taxon>
        <taxon>Neobacillus</taxon>
    </lineage>
</organism>
<dbReference type="OrthoDB" id="2680509at2"/>
<keyword evidence="3" id="KW-1185">Reference proteome</keyword>
<proteinExistence type="predicted"/>
<keyword evidence="1" id="KW-0812">Transmembrane</keyword>
<protein>
    <submittedName>
        <fullName evidence="2">Uncharacterized protein</fullName>
    </submittedName>
</protein>
<sequence>MLMEVFFGFFVVSLLGVLWFLNLAALLQKLKMDKSIHNQVILGAVLTFILIFAFMMFSIVS</sequence>
<dbReference type="Proteomes" id="UP000282892">
    <property type="component" value="Chromosome"/>
</dbReference>
<evidence type="ECO:0000256" key="1">
    <source>
        <dbReference type="SAM" id="Phobius"/>
    </source>
</evidence>
<dbReference type="STRING" id="1193713.GCA_001636315_03572"/>
<name>A0A3T0HUE4_9BACI</name>
<dbReference type="KEGG" id="nmk:CHR53_05225"/>
<accession>A0A3T0HUE4</accession>
<evidence type="ECO:0000313" key="2">
    <source>
        <dbReference type="EMBL" id="AZU60713.1"/>
    </source>
</evidence>
<evidence type="ECO:0000313" key="3">
    <source>
        <dbReference type="Proteomes" id="UP000282892"/>
    </source>
</evidence>
<feature type="transmembrane region" description="Helical" evidence="1">
    <location>
        <begin position="6"/>
        <end position="27"/>
    </location>
</feature>
<reference evidence="2 3" key="1">
    <citation type="submission" date="2017-07" db="EMBL/GenBank/DDBJ databases">
        <title>The complete genome sequence of Bacillus mesonae strain H20-5, an efficient strain improving plant abiotic stress resistance.</title>
        <authorList>
            <person name="Kim S.Y."/>
            <person name="Song H."/>
            <person name="Sang M.K."/>
            <person name="Weon H.-Y."/>
            <person name="Song J."/>
        </authorList>
    </citation>
    <scope>NUCLEOTIDE SEQUENCE [LARGE SCALE GENOMIC DNA]</scope>
    <source>
        <strain evidence="2 3">H20-5</strain>
    </source>
</reference>
<keyword evidence="1" id="KW-1133">Transmembrane helix</keyword>
<feature type="transmembrane region" description="Helical" evidence="1">
    <location>
        <begin position="39"/>
        <end position="60"/>
    </location>
</feature>
<dbReference type="EMBL" id="CP022572">
    <property type="protein sequence ID" value="AZU60713.1"/>
    <property type="molecule type" value="Genomic_DNA"/>
</dbReference>
<dbReference type="AlphaFoldDB" id="A0A3T0HUE4"/>